<dbReference type="Gene3D" id="3.30.450.20">
    <property type="entry name" value="PAS domain"/>
    <property type="match status" value="2"/>
</dbReference>
<dbReference type="PROSITE" id="PS50883">
    <property type="entry name" value="EAL"/>
    <property type="match status" value="1"/>
</dbReference>
<name>A0A485BFL4_RAOTE</name>
<evidence type="ECO:0000256" key="5">
    <source>
        <dbReference type="ARBA" id="ARBA00023136"/>
    </source>
</evidence>
<dbReference type="AlphaFoldDB" id="A0A485BFL4"/>
<dbReference type="Gene3D" id="3.30.70.270">
    <property type="match status" value="1"/>
</dbReference>
<evidence type="ECO:0000256" key="4">
    <source>
        <dbReference type="ARBA" id="ARBA00022989"/>
    </source>
</evidence>
<keyword evidence="4 6" id="KW-1133">Transmembrane helix</keyword>
<dbReference type="Gene3D" id="3.20.20.450">
    <property type="entry name" value="EAL domain"/>
    <property type="match status" value="1"/>
</dbReference>
<dbReference type="Pfam" id="PF00563">
    <property type="entry name" value="EAL"/>
    <property type="match status" value="1"/>
</dbReference>
<dbReference type="InterPro" id="IPR043128">
    <property type="entry name" value="Rev_trsase/Diguanyl_cyclase"/>
</dbReference>
<feature type="transmembrane region" description="Helical" evidence="6">
    <location>
        <begin position="12"/>
        <end position="36"/>
    </location>
</feature>
<dbReference type="GO" id="GO:0071111">
    <property type="term" value="F:cyclic-guanylate-specific phosphodiesterase activity"/>
    <property type="evidence" value="ECO:0007669"/>
    <property type="project" value="InterPro"/>
</dbReference>
<evidence type="ECO:0000259" key="7">
    <source>
        <dbReference type="PROSITE" id="PS50883"/>
    </source>
</evidence>
<feature type="transmembrane region" description="Helical" evidence="6">
    <location>
        <begin position="326"/>
        <end position="346"/>
    </location>
</feature>
<dbReference type="SUPFAM" id="SSF141868">
    <property type="entry name" value="EAL domain-like"/>
    <property type="match status" value="1"/>
</dbReference>
<dbReference type="PANTHER" id="PTHR33121">
    <property type="entry name" value="CYCLIC DI-GMP PHOSPHODIESTERASE PDEF"/>
    <property type="match status" value="1"/>
</dbReference>
<dbReference type="Pfam" id="PF02743">
    <property type="entry name" value="dCache_1"/>
    <property type="match status" value="1"/>
</dbReference>
<evidence type="ECO:0000313" key="9">
    <source>
        <dbReference type="Proteomes" id="UP000332594"/>
    </source>
</evidence>
<accession>A0A485BFL4</accession>
<evidence type="ECO:0000256" key="6">
    <source>
        <dbReference type="SAM" id="Phobius"/>
    </source>
</evidence>
<dbReference type="SUPFAM" id="SSF55073">
    <property type="entry name" value="Nucleotide cyclase"/>
    <property type="match status" value="1"/>
</dbReference>
<dbReference type="GO" id="GO:0005886">
    <property type="term" value="C:plasma membrane"/>
    <property type="evidence" value="ECO:0007669"/>
    <property type="project" value="UniProtKB-SubCell"/>
</dbReference>
<reference evidence="8 9" key="1">
    <citation type="submission" date="2019-03" db="EMBL/GenBank/DDBJ databases">
        <authorList>
            <consortium name="Pathogen Informatics"/>
        </authorList>
    </citation>
    <scope>NUCLEOTIDE SEQUENCE [LARGE SCALE GENOMIC DNA]</scope>
    <source>
        <strain evidence="8 9">NCTC13038</strain>
    </source>
</reference>
<evidence type="ECO:0000313" key="8">
    <source>
        <dbReference type="EMBL" id="VFS70953.1"/>
    </source>
</evidence>
<dbReference type="EMBL" id="CAADJG010000002">
    <property type="protein sequence ID" value="VFS70953.1"/>
    <property type="molecule type" value="Genomic_DNA"/>
</dbReference>
<keyword evidence="5 6" id="KW-0472">Membrane</keyword>
<dbReference type="PANTHER" id="PTHR33121:SF71">
    <property type="entry name" value="OXYGEN SENSOR PROTEIN DOSP"/>
    <property type="match status" value="1"/>
</dbReference>
<dbReference type="InterPro" id="IPR033479">
    <property type="entry name" value="dCache_1"/>
</dbReference>
<evidence type="ECO:0000256" key="2">
    <source>
        <dbReference type="ARBA" id="ARBA00022475"/>
    </source>
</evidence>
<dbReference type="InterPro" id="IPR029787">
    <property type="entry name" value="Nucleotide_cyclase"/>
</dbReference>
<keyword evidence="3 6" id="KW-0812">Transmembrane</keyword>
<dbReference type="SMART" id="SM00052">
    <property type="entry name" value="EAL"/>
    <property type="match status" value="1"/>
</dbReference>
<proteinExistence type="predicted"/>
<feature type="domain" description="EAL" evidence="7">
    <location>
        <begin position="566"/>
        <end position="822"/>
    </location>
</feature>
<organism evidence="8 9">
    <name type="scientific">Raoultella terrigena</name>
    <name type="common">Klebsiella terrigena</name>
    <dbReference type="NCBI Taxonomy" id="577"/>
    <lineage>
        <taxon>Bacteria</taxon>
        <taxon>Pseudomonadati</taxon>
        <taxon>Pseudomonadota</taxon>
        <taxon>Gammaproteobacteria</taxon>
        <taxon>Enterobacterales</taxon>
        <taxon>Enterobacteriaceae</taxon>
        <taxon>Klebsiella/Raoultella group</taxon>
        <taxon>Raoultella</taxon>
    </lineage>
</organism>
<dbReference type="InterPro" id="IPR001633">
    <property type="entry name" value="EAL_dom"/>
</dbReference>
<evidence type="ECO:0000256" key="1">
    <source>
        <dbReference type="ARBA" id="ARBA00004651"/>
    </source>
</evidence>
<dbReference type="RefSeq" id="WP_134525704.1">
    <property type="nucleotide sequence ID" value="NZ_BJNO01000011.1"/>
</dbReference>
<protein>
    <submittedName>
        <fullName evidence="8">Bacteriophytochrome cph2</fullName>
    </submittedName>
</protein>
<dbReference type="Proteomes" id="UP000332594">
    <property type="component" value="Unassembled WGS sequence"/>
</dbReference>
<comment type="subcellular location">
    <subcellularLocation>
        <location evidence="1">Cell membrane</location>
        <topology evidence="1">Multi-pass membrane protein</topology>
    </subcellularLocation>
</comment>
<keyword evidence="2" id="KW-1003">Cell membrane</keyword>
<dbReference type="CDD" id="cd01948">
    <property type="entry name" value="EAL"/>
    <property type="match status" value="1"/>
</dbReference>
<dbReference type="InterPro" id="IPR050706">
    <property type="entry name" value="Cyclic-di-GMP_PDE-like"/>
</dbReference>
<dbReference type="InterPro" id="IPR035919">
    <property type="entry name" value="EAL_sf"/>
</dbReference>
<gene>
    <name evidence="8" type="primary">cph2_1</name>
    <name evidence="8" type="ORF">NCTC13038_02207</name>
</gene>
<evidence type="ECO:0000256" key="3">
    <source>
        <dbReference type="ARBA" id="ARBA00022692"/>
    </source>
</evidence>
<sequence>MAKSSLKAYPFTLLKSVLIVSLLSLIVSVFCLTGLFNYQSHQVDEVVNKQLLLGKSELIQHKLEDFFDYPQQVSNLLLQYLQGIENSTADPQLIPEMVYLTAHAFNTTPAFKSLSWAERNGRYYAIARANHSNQIYLERTLEANSQRLVKYSGITQDSNIVKVNESFSVQQQPWFSAARRQKLPYWRTEYLTDGPVVTYHLPVYDRQGQFRGVVTGKTMPTDMREYLHSILPGKNDSLLIADDRRNIVVQVGAGALLQQNQPVIRQLLKSDGHQRMLTFRVGGDEYLATTFDVQDRQHLLKWKAVLIAPRHAAIAEMKKQRLMMTFSNMLFVFALMVVLALIISHFTGTLKEVVGKVRLGLTPWKKERKRLFPEIASLDEALNKVALALPGTFEFKRKKLEEDVETGFLTRSGLLHTESLYENRNLLAMVHVSNYNSVKNVLGNELARQFIKQFTQRLRAMLPEGALCCCDREDLFIIAFDGIYESKDVTYYCSLLSSVFRLTTTDMSGESHIYTGHVGMVIETLSQENISECLMNVSLALQHAQLQRNGASELFTPQMREEEVNNLRLHQALCDDLQTEGFHLVLQPIVPFDPELACNEGECLIRWQSNVLGFVPPDKFIGLAENTGMIVPLGKWIVETACRELAMFIARGAPRDFKLHVNISAVQLQQPDFSHHLLESIHRNELMNSNICIEITESVLLHDTHRIVEILAYLRRLGVSVAIDDFGSGYSSLSYLHSLPFDCLKIDRGFVRNVLDDKKSEAVIASVLMLSQSFDVPLVAEGVETAEMGAKLREMGCDLAQGYYYSRPKPFDHFVPQDGVLLIKPE</sequence>